<dbReference type="Pfam" id="PF00561">
    <property type="entry name" value="Abhydrolase_1"/>
    <property type="match status" value="1"/>
</dbReference>
<dbReference type="InterPro" id="IPR029058">
    <property type="entry name" value="AB_hydrolase_fold"/>
</dbReference>
<dbReference type="PANTHER" id="PTHR43798:SF5">
    <property type="entry name" value="MONOACYLGLYCEROL LIPASE ABHD6"/>
    <property type="match status" value="1"/>
</dbReference>
<proteinExistence type="predicted"/>
<dbReference type="SUPFAM" id="SSF53474">
    <property type="entry name" value="alpha/beta-Hydrolases"/>
    <property type="match status" value="1"/>
</dbReference>
<protein>
    <submittedName>
        <fullName evidence="2">Pimeloyl-ACP methyl ester carboxylesterase</fullName>
    </submittedName>
</protein>
<organism evidence="2 3">
    <name type="scientific">Paeniglutamicibacter kerguelensis</name>
    <dbReference type="NCBI Taxonomy" id="254788"/>
    <lineage>
        <taxon>Bacteria</taxon>
        <taxon>Bacillati</taxon>
        <taxon>Actinomycetota</taxon>
        <taxon>Actinomycetes</taxon>
        <taxon>Micrococcales</taxon>
        <taxon>Micrococcaceae</taxon>
        <taxon>Paeniglutamicibacter</taxon>
    </lineage>
</organism>
<evidence type="ECO:0000313" key="2">
    <source>
        <dbReference type="EMBL" id="MBP2386077.1"/>
    </source>
</evidence>
<dbReference type="InterPro" id="IPR000639">
    <property type="entry name" value="Epox_hydrolase-like"/>
</dbReference>
<reference evidence="2 3" key="1">
    <citation type="submission" date="2021-03" db="EMBL/GenBank/DDBJ databases">
        <title>Sequencing the genomes of 1000 actinobacteria strains.</title>
        <authorList>
            <person name="Klenk H.-P."/>
        </authorList>
    </citation>
    <scope>NUCLEOTIDE SEQUENCE [LARGE SCALE GENOMIC DNA]</scope>
    <source>
        <strain evidence="2 3">DSM 15797</strain>
    </source>
</reference>
<dbReference type="Proteomes" id="UP001296993">
    <property type="component" value="Unassembled WGS sequence"/>
</dbReference>
<sequence length="324" mass="35085">MPAEVFCPQRPSLHSIHEVHGSQVHCWSYPARETSRGVILAVHGFRGDHHGLVRLIEELPGYTVIVPDLPGFGVSTPFAAAPGHPQPTHDVTGYTEVIHALRTELALGPDTILLGHSFGSIVASSYLAKHPEAFAQLVLINPICEPALEGDQAFMSRVASLYYRAGAALPARLGEGLLRSRLITDVTSLAMLKSKDPAMRAYVFDQHRRYFSGFTSRATLREAYAASITQTVRDFAARISQPTLLVVGEQDELGSIPGQKALERAFPRGVMRVIPEVGHLVHYEKAPEAGALVNGFLGAAHPYVPKPVPRILHGARPAVLKDAG</sequence>
<dbReference type="PRINTS" id="PR00412">
    <property type="entry name" value="EPOXHYDRLASE"/>
</dbReference>
<dbReference type="PANTHER" id="PTHR43798">
    <property type="entry name" value="MONOACYLGLYCEROL LIPASE"/>
    <property type="match status" value="1"/>
</dbReference>
<feature type="domain" description="AB hydrolase-1" evidence="1">
    <location>
        <begin position="38"/>
        <end position="286"/>
    </location>
</feature>
<name>A0ABS4XC82_9MICC</name>
<gene>
    <name evidence="2" type="ORF">JOF47_001588</name>
</gene>
<dbReference type="EMBL" id="JAGIOF010000001">
    <property type="protein sequence ID" value="MBP2386077.1"/>
    <property type="molecule type" value="Genomic_DNA"/>
</dbReference>
<dbReference type="InterPro" id="IPR000073">
    <property type="entry name" value="AB_hydrolase_1"/>
</dbReference>
<dbReference type="Gene3D" id="3.40.50.1820">
    <property type="entry name" value="alpha/beta hydrolase"/>
    <property type="match status" value="1"/>
</dbReference>
<evidence type="ECO:0000259" key="1">
    <source>
        <dbReference type="Pfam" id="PF00561"/>
    </source>
</evidence>
<dbReference type="InterPro" id="IPR050266">
    <property type="entry name" value="AB_hydrolase_sf"/>
</dbReference>
<dbReference type="PRINTS" id="PR00111">
    <property type="entry name" value="ABHYDROLASE"/>
</dbReference>
<accession>A0ABS4XC82</accession>
<evidence type="ECO:0000313" key="3">
    <source>
        <dbReference type="Proteomes" id="UP001296993"/>
    </source>
</evidence>
<comment type="caution">
    <text evidence="2">The sequence shown here is derived from an EMBL/GenBank/DDBJ whole genome shotgun (WGS) entry which is preliminary data.</text>
</comment>
<dbReference type="RefSeq" id="WP_209997043.1">
    <property type="nucleotide sequence ID" value="NZ_BAAAJY010000003.1"/>
</dbReference>
<keyword evidence="3" id="KW-1185">Reference proteome</keyword>